<dbReference type="EMBL" id="CP031309">
    <property type="protein sequence ID" value="QCC57094.1"/>
    <property type="molecule type" value="Genomic_DNA"/>
</dbReference>
<proteinExistence type="predicted"/>
<evidence type="ECO:0000313" key="1">
    <source>
        <dbReference type="EMBL" id="QCC57036.1"/>
    </source>
</evidence>
<accession>A0A4D6HSV7</accession>
<keyword evidence="2" id="KW-0614">Plasmid</keyword>
<organism evidence="2 3">
    <name type="scientific">Natronorubrum bangense</name>
    <dbReference type="NCBI Taxonomy" id="61858"/>
    <lineage>
        <taxon>Archaea</taxon>
        <taxon>Methanobacteriati</taxon>
        <taxon>Methanobacteriota</taxon>
        <taxon>Stenosarchaea group</taxon>
        <taxon>Halobacteria</taxon>
        <taxon>Halobacteriales</taxon>
        <taxon>Natrialbaceae</taxon>
        <taxon>Natronorubrum</taxon>
    </lineage>
</organism>
<gene>
    <name evidence="1" type="ORF">DV706_21195</name>
    <name evidence="2" type="ORF">DV706_21520</name>
</gene>
<sequence length="72" mass="8286">MPYARQKPSSIALCNAYRFGQNPEIYVTVLMVMMDRPRTEKISLLNMAYMKIRLAFVINTKTADGYSCSCLR</sequence>
<protein>
    <submittedName>
        <fullName evidence="2">Uncharacterized protein</fullName>
    </submittedName>
</protein>
<reference evidence="2 3" key="1">
    <citation type="journal article" date="2019" name="Nat. Commun.">
        <title>A new type of DNA phosphorothioation-based antiviral system in archaea.</title>
        <authorList>
            <person name="Xiong L."/>
            <person name="Liu S."/>
            <person name="Chen S."/>
            <person name="Xiao Y."/>
            <person name="Zhu B."/>
            <person name="Gao Y."/>
            <person name="Zhang Y."/>
            <person name="Chen B."/>
            <person name="Luo J."/>
            <person name="Deng Z."/>
            <person name="Chen X."/>
            <person name="Wang L."/>
            <person name="Chen S."/>
        </authorList>
    </citation>
    <scope>NUCLEOTIDE SEQUENCE [LARGE SCALE GENOMIC DNA]</scope>
    <source>
        <strain evidence="2 3">JCM 10635</strain>
        <plasmid evidence="2 3">unnamed4</plasmid>
    </source>
</reference>
<evidence type="ECO:0000313" key="3">
    <source>
        <dbReference type="Proteomes" id="UP000296822"/>
    </source>
</evidence>
<geneLocation type="plasmid" evidence="2 3">
    <name>unnamed4</name>
</geneLocation>
<dbReference type="AlphaFoldDB" id="A0A4D6HSV7"/>
<dbReference type="KEGG" id="nbg:DV706_21520"/>
<dbReference type="EMBL" id="CP031309">
    <property type="protein sequence ID" value="QCC57036.1"/>
    <property type="molecule type" value="Genomic_DNA"/>
</dbReference>
<name>A0A4D6HSV7_9EURY</name>
<dbReference type="KEGG" id="nbg:DV706_21195"/>
<evidence type="ECO:0000313" key="2">
    <source>
        <dbReference type="EMBL" id="QCC57094.1"/>
    </source>
</evidence>
<dbReference type="Proteomes" id="UP000296822">
    <property type="component" value="Plasmid unnamed4"/>
</dbReference>